<evidence type="ECO:0000313" key="3">
    <source>
        <dbReference type="Proteomes" id="UP000475532"/>
    </source>
</evidence>
<feature type="domain" description="Trypsin-co-occurring" evidence="1">
    <location>
        <begin position="13"/>
        <end position="106"/>
    </location>
</feature>
<dbReference type="Proteomes" id="UP000475532">
    <property type="component" value="Unassembled WGS sequence"/>
</dbReference>
<dbReference type="InterPro" id="IPR045794">
    <property type="entry name" value="Trypco1"/>
</dbReference>
<dbReference type="EMBL" id="JAAGLI010000381">
    <property type="protein sequence ID" value="NEA23901.1"/>
    <property type="molecule type" value="Genomic_DNA"/>
</dbReference>
<sequence length="110" mass="11522">MEDTPERVPVDLGGATLYIEASELRPGSGGGFGEERDIAAVKPDMTEVIAAIRQFGEQLGTSLSTSGATRFAVEFGCEVAMETGKLVAVLGKASAKSTLKVTMEWGQPSQ</sequence>
<accession>A0A6L9QEH8</accession>
<reference evidence="2 3" key="1">
    <citation type="submission" date="2020-01" db="EMBL/GenBank/DDBJ databases">
        <title>Insect and environment-associated Actinomycetes.</title>
        <authorList>
            <person name="Currrie C."/>
            <person name="Chevrette M."/>
            <person name="Carlson C."/>
            <person name="Stubbendieck R."/>
            <person name="Wendt-Pienkowski E."/>
        </authorList>
    </citation>
    <scope>NUCLEOTIDE SEQUENCE [LARGE SCALE GENOMIC DNA]</scope>
    <source>
        <strain evidence="2 3">SID10258</strain>
    </source>
</reference>
<dbReference type="Pfam" id="PF19493">
    <property type="entry name" value="Trypco1"/>
    <property type="match status" value="1"/>
</dbReference>
<name>A0A6L9QEH8_9ACTN</name>
<dbReference type="NCBIfam" id="NF041216">
    <property type="entry name" value="CU044_2847_fam"/>
    <property type="match status" value="1"/>
</dbReference>
<comment type="caution">
    <text evidence="2">The sequence shown here is derived from an EMBL/GenBank/DDBJ whole genome shotgun (WGS) entry which is preliminary data.</text>
</comment>
<dbReference type="RefSeq" id="WP_163056693.1">
    <property type="nucleotide sequence ID" value="NZ_JAAGLI010000381.1"/>
</dbReference>
<dbReference type="AlphaFoldDB" id="A0A6L9QEH8"/>
<proteinExistence type="predicted"/>
<evidence type="ECO:0000313" key="2">
    <source>
        <dbReference type="EMBL" id="NEA23901.1"/>
    </source>
</evidence>
<protein>
    <recommendedName>
        <fullName evidence="1">Trypsin-co-occurring domain-containing protein</fullName>
    </recommendedName>
</protein>
<organism evidence="2 3">
    <name type="scientific">Actinomadura bangladeshensis</name>
    <dbReference type="NCBI Taxonomy" id="453573"/>
    <lineage>
        <taxon>Bacteria</taxon>
        <taxon>Bacillati</taxon>
        <taxon>Actinomycetota</taxon>
        <taxon>Actinomycetes</taxon>
        <taxon>Streptosporangiales</taxon>
        <taxon>Thermomonosporaceae</taxon>
        <taxon>Actinomadura</taxon>
    </lineage>
</organism>
<evidence type="ECO:0000259" key="1">
    <source>
        <dbReference type="Pfam" id="PF19493"/>
    </source>
</evidence>
<gene>
    <name evidence="2" type="ORF">G3I70_15600</name>
</gene>